<dbReference type="Proteomes" id="UP000466586">
    <property type="component" value="Unassembled WGS sequence"/>
</dbReference>
<dbReference type="EMBL" id="WVHT01000001">
    <property type="protein sequence ID" value="MXV49459.1"/>
    <property type="molecule type" value="Genomic_DNA"/>
</dbReference>
<keyword evidence="1" id="KW-0812">Transmembrane</keyword>
<feature type="transmembrane region" description="Helical" evidence="1">
    <location>
        <begin position="12"/>
        <end position="31"/>
    </location>
</feature>
<keyword evidence="1" id="KW-1133">Transmembrane helix</keyword>
<dbReference type="RefSeq" id="WP_160842571.1">
    <property type="nucleotide sequence ID" value="NZ_WVHT01000001.1"/>
</dbReference>
<keyword evidence="3" id="KW-1185">Reference proteome</keyword>
<evidence type="ECO:0000313" key="2">
    <source>
        <dbReference type="EMBL" id="MXV49459.1"/>
    </source>
</evidence>
<protein>
    <submittedName>
        <fullName evidence="2">Uncharacterized protein</fullName>
    </submittedName>
</protein>
<reference evidence="2 3" key="1">
    <citation type="submission" date="2019-11" db="EMBL/GenBank/DDBJ databases">
        <title>Pedobacter sp. HMF7647 Genome sequencing and assembly.</title>
        <authorList>
            <person name="Kang H."/>
            <person name="Kim H."/>
            <person name="Joh K."/>
        </authorList>
    </citation>
    <scope>NUCLEOTIDE SEQUENCE [LARGE SCALE GENOMIC DNA]</scope>
    <source>
        <strain evidence="2 3">HMF7647</strain>
    </source>
</reference>
<proteinExistence type="predicted"/>
<organism evidence="2 3">
    <name type="scientific">Hufsiella arboris</name>
    <dbReference type="NCBI Taxonomy" id="2695275"/>
    <lineage>
        <taxon>Bacteria</taxon>
        <taxon>Pseudomonadati</taxon>
        <taxon>Bacteroidota</taxon>
        <taxon>Sphingobacteriia</taxon>
        <taxon>Sphingobacteriales</taxon>
        <taxon>Sphingobacteriaceae</taxon>
        <taxon>Hufsiella</taxon>
    </lineage>
</organism>
<accession>A0A7K1Y5S1</accession>
<comment type="caution">
    <text evidence="2">The sequence shown here is derived from an EMBL/GenBank/DDBJ whole genome shotgun (WGS) entry which is preliminary data.</text>
</comment>
<gene>
    <name evidence="2" type="ORF">GS399_00625</name>
</gene>
<dbReference type="AlphaFoldDB" id="A0A7K1Y5S1"/>
<evidence type="ECO:0000313" key="3">
    <source>
        <dbReference type="Proteomes" id="UP000466586"/>
    </source>
</evidence>
<keyword evidence="1" id="KW-0472">Membrane</keyword>
<name>A0A7K1Y5S1_9SPHI</name>
<evidence type="ECO:0000256" key="1">
    <source>
        <dbReference type="SAM" id="Phobius"/>
    </source>
</evidence>
<sequence length="182" mass="20729">MSFQSLVTWSQVFTLIGLVMAALGGFGSYYFQKRIKEEENPITRPVIDICHRGISVTKINDSTTSFDIPYCSGKSANAYDVKLESAVLLNTPRGLHMLNTFSHPFPDGIHLTYETGKSIEFVLEPFNYSLNSVYICIKGSYTNEKKDAIFPVFDIFKFNSKTGRWIRTLGKEDEEIRKFLNL</sequence>